<name>A0A6A5KRK3_9PLEO</name>
<keyword evidence="4" id="KW-1185">Reference proteome</keyword>
<dbReference type="PANTHER" id="PTHR33112">
    <property type="entry name" value="DOMAIN PROTEIN, PUTATIVE-RELATED"/>
    <property type="match status" value="1"/>
</dbReference>
<evidence type="ECO:0000313" key="4">
    <source>
        <dbReference type="Proteomes" id="UP000800040"/>
    </source>
</evidence>
<feature type="compositionally biased region" description="Basic and acidic residues" evidence="1">
    <location>
        <begin position="1"/>
        <end position="10"/>
    </location>
</feature>
<dbReference type="InterPro" id="IPR010730">
    <property type="entry name" value="HET"/>
</dbReference>
<organism evidence="3 4">
    <name type="scientific">Decorospora gaudefroyi</name>
    <dbReference type="NCBI Taxonomy" id="184978"/>
    <lineage>
        <taxon>Eukaryota</taxon>
        <taxon>Fungi</taxon>
        <taxon>Dikarya</taxon>
        <taxon>Ascomycota</taxon>
        <taxon>Pezizomycotina</taxon>
        <taxon>Dothideomycetes</taxon>
        <taxon>Pleosporomycetidae</taxon>
        <taxon>Pleosporales</taxon>
        <taxon>Pleosporineae</taxon>
        <taxon>Pleosporaceae</taxon>
        <taxon>Decorospora</taxon>
    </lineage>
</organism>
<protein>
    <submittedName>
        <fullName evidence="3">HET-domain-containing protein</fullName>
    </submittedName>
</protein>
<dbReference type="AlphaFoldDB" id="A0A6A5KRK3"/>
<proteinExistence type="predicted"/>
<feature type="region of interest" description="Disordered" evidence="1">
    <location>
        <begin position="1"/>
        <end position="36"/>
    </location>
</feature>
<dbReference type="Proteomes" id="UP000800040">
    <property type="component" value="Unassembled WGS sequence"/>
</dbReference>
<gene>
    <name evidence="3" type="ORF">BDW02DRAFT_566468</name>
</gene>
<evidence type="ECO:0000256" key="1">
    <source>
        <dbReference type="SAM" id="MobiDB-lite"/>
    </source>
</evidence>
<evidence type="ECO:0000313" key="3">
    <source>
        <dbReference type="EMBL" id="KAF1837044.1"/>
    </source>
</evidence>
<reference evidence="3" key="1">
    <citation type="submission" date="2020-01" db="EMBL/GenBank/DDBJ databases">
        <authorList>
            <consortium name="DOE Joint Genome Institute"/>
            <person name="Haridas S."/>
            <person name="Albert R."/>
            <person name="Binder M."/>
            <person name="Bloem J."/>
            <person name="Labutti K."/>
            <person name="Salamov A."/>
            <person name="Andreopoulos B."/>
            <person name="Baker S.E."/>
            <person name="Barry K."/>
            <person name="Bills G."/>
            <person name="Bluhm B.H."/>
            <person name="Cannon C."/>
            <person name="Castanera R."/>
            <person name="Culley D.E."/>
            <person name="Daum C."/>
            <person name="Ezra D."/>
            <person name="Gonzalez J.B."/>
            <person name="Henrissat B."/>
            <person name="Kuo A."/>
            <person name="Liang C."/>
            <person name="Lipzen A."/>
            <person name="Lutzoni F."/>
            <person name="Magnuson J."/>
            <person name="Mondo S."/>
            <person name="Nolan M."/>
            <person name="Ohm R."/>
            <person name="Pangilinan J."/>
            <person name="Park H.-J."/>
            <person name="Ramirez L."/>
            <person name="Alfaro M."/>
            <person name="Sun H."/>
            <person name="Tritt A."/>
            <person name="Yoshinaga Y."/>
            <person name="Zwiers L.-H."/>
            <person name="Turgeon B.G."/>
            <person name="Goodwin S.B."/>
            <person name="Spatafora J.W."/>
            <person name="Crous P.W."/>
            <person name="Grigoriev I.V."/>
        </authorList>
    </citation>
    <scope>NUCLEOTIDE SEQUENCE</scope>
    <source>
        <strain evidence="3">P77</strain>
    </source>
</reference>
<feature type="domain" description="Heterokaryon incompatibility" evidence="2">
    <location>
        <begin position="235"/>
        <end position="370"/>
    </location>
</feature>
<dbReference type="Pfam" id="PF06985">
    <property type="entry name" value="HET"/>
    <property type="match status" value="1"/>
</dbReference>
<dbReference type="PANTHER" id="PTHR33112:SF1">
    <property type="entry name" value="HETEROKARYON INCOMPATIBILITY DOMAIN-CONTAINING PROTEIN"/>
    <property type="match status" value="1"/>
</dbReference>
<sequence length="727" mass="82354">MKKIAQIKERWSHRRVVSAPAAAPEQPQPQPQSQPSVPLVALPELDIGAVSERLQNLQLAHGPIVDGLCRRCERLHLGSSKQHLEALKAGHIATVRESSLLDGCHLCFQFRKILEALCSSDSGSTGQEEFSLWCHHLAEEDPRVRGEVYFSIHANNSTVNIRLLPKQGALGGLVLDIGRTVQPDQPDYEFVLTSLDTCRYYHGEHCSQSLSRVHNLRVIDCQSRRIILAEPDQRYICLSYVWGRGAIEETEVMYTELPAVVPKTVEDAMVVAVNLDIPYLWVDRYCIDQANPEEKHNVIRNMDRIYEAAEITIIAASGDDPHQGLPGVRGTPRKSQPTLRVGGEVFVAAEEVAGPIHNSKWATRGWTYQEMLLSRRRLVFTNSQMYFQCTMMHGVESLCPNATTPSGPFRALYRVFPHGGIGHTEMDMKRRLIEYYRRQLSFKTDIIHAFAGIVNAFNSSKILQGKATHFYGIPIIYADENLDLATESFVLNLTWSIHFSSTTRPDPIQRTDAFPSWSWASAKADQADTTPGELLHESYHIDHIDIPPWAQNDTQVHVHHVQHGEMDMPTFIHQNHGYEHFLPRIKVTSWVLDCTNTPPTTTTTPSLHILGERVRLEDASAPHHTHFRILFLGIYQLSNRRTPHPTHYSYRKYMVQGLVLREVKPALYRRVGLWDSYVRDAIDSQPASVEDLLVAMLEAEKQRQVKRGLEPAGELLGCWQRGSLCIV</sequence>
<dbReference type="EMBL" id="ML975266">
    <property type="protein sequence ID" value="KAF1837044.1"/>
    <property type="molecule type" value="Genomic_DNA"/>
</dbReference>
<accession>A0A6A5KRK3</accession>
<evidence type="ECO:0000259" key="2">
    <source>
        <dbReference type="Pfam" id="PF06985"/>
    </source>
</evidence>
<dbReference type="OrthoDB" id="5428863at2759"/>